<gene>
    <name evidence="2" type="ORF">DKG77_06150</name>
</gene>
<feature type="signal peptide" evidence="1">
    <location>
        <begin position="1"/>
        <end position="19"/>
    </location>
</feature>
<proteinExistence type="predicted"/>
<protein>
    <submittedName>
        <fullName evidence="2">Nicotinate-nucleotide adenylyltransferase</fullName>
    </submittedName>
</protein>
<reference evidence="2 3" key="1">
    <citation type="submission" date="2018-05" db="EMBL/GenBank/DDBJ databases">
        <title>Complete genome sequence of Flagellimonas aquimarina ECD12 isolated from seaweed Ecklonia cava.</title>
        <authorList>
            <person name="Choi S."/>
            <person name="Seong C."/>
        </authorList>
    </citation>
    <scope>NUCLEOTIDE SEQUENCE [LARGE SCALE GENOMIC DNA]</scope>
    <source>
        <strain evidence="2 3">ECD12</strain>
    </source>
</reference>
<evidence type="ECO:0000313" key="3">
    <source>
        <dbReference type="Proteomes" id="UP000245762"/>
    </source>
</evidence>
<feature type="chain" id="PRO_5016403066" evidence="1">
    <location>
        <begin position="20"/>
        <end position="169"/>
    </location>
</feature>
<keyword evidence="2" id="KW-0548">Nucleotidyltransferase</keyword>
<dbReference type="Gene3D" id="3.10.450.360">
    <property type="match status" value="1"/>
</dbReference>
<dbReference type="GO" id="GO:0016779">
    <property type="term" value="F:nucleotidyltransferase activity"/>
    <property type="evidence" value="ECO:0007669"/>
    <property type="project" value="UniProtKB-KW"/>
</dbReference>
<dbReference type="EMBL" id="QGEG01000001">
    <property type="protein sequence ID" value="PWL40394.1"/>
    <property type="molecule type" value="Genomic_DNA"/>
</dbReference>
<dbReference type="AlphaFoldDB" id="A0A316L2X9"/>
<dbReference type="SUPFAM" id="SSF160574">
    <property type="entry name" value="BT0923-like"/>
    <property type="match status" value="1"/>
</dbReference>
<dbReference type="RefSeq" id="WP_109661175.1">
    <property type="nucleotide sequence ID" value="NZ_QGEG01000001.1"/>
</dbReference>
<sequence>MKKLLLGLFIIGLTAQSYAQIIKTEELSEVIVYATNYKYLTNVNTKEVASIPVELLERKVAAFDLKNSEYYQDDYDLYQVNFYIPEGRILAAYDKDGKLLRTAEKFKDVNLPRSVKESVYERFPGWTITKDVYLVNYHEDKSVTKKYKLKLVNGDKVVRVKTDENGKFL</sequence>
<organism evidence="2 3">
    <name type="scientific">Flagellimonas aquimarina</name>
    <dbReference type="NCBI Taxonomy" id="2201895"/>
    <lineage>
        <taxon>Bacteria</taxon>
        <taxon>Pseudomonadati</taxon>
        <taxon>Bacteroidota</taxon>
        <taxon>Flavobacteriia</taxon>
        <taxon>Flavobacteriales</taxon>
        <taxon>Flavobacteriaceae</taxon>
        <taxon>Flagellimonas</taxon>
    </lineage>
</organism>
<keyword evidence="2" id="KW-0808">Transferase</keyword>
<dbReference type="Proteomes" id="UP000245762">
    <property type="component" value="Unassembled WGS sequence"/>
</dbReference>
<keyword evidence="3" id="KW-1185">Reference proteome</keyword>
<keyword evidence="1" id="KW-0732">Signal</keyword>
<comment type="caution">
    <text evidence="2">The sequence shown here is derived from an EMBL/GenBank/DDBJ whole genome shotgun (WGS) entry which is preliminary data.</text>
</comment>
<accession>A0A316L2X9</accession>
<dbReference type="OrthoDB" id="668160at2"/>
<name>A0A316L2X9_9FLAO</name>
<evidence type="ECO:0000256" key="1">
    <source>
        <dbReference type="SAM" id="SignalP"/>
    </source>
</evidence>
<evidence type="ECO:0000313" key="2">
    <source>
        <dbReference type="EMBL" id="PWL40394.1"/>
    </source>
</evidence>